<evidence type="ECO:0000259" key="7">
    <source>
        <dbReference type="Pfam" id="PF13186"/>
    </source>
</evidence>
<dbReference type="InterPro" id="IPR050377">
    <property type="entry name" value="Radical_SAM_PqqE_MftC-like"/>
</dbReference>
<dbReference type="Pfam" id="PF13186">
    <property type="entry name" value="SPASM"/>
    <property type="match status" value="1"/>
</dbReference>
<comment type="caution">
    <text evidence="8">The sequence shown here is derived from an EMBL/GenBank/DDBJ whole genome shotgun (WGS) entry which is preliminary data.</text>
</comment>
<dbReference type="GO" id="GO:0003824">
    <property type="term" value="F:catalytic activity"/>
    <property type="evidence" value="ECO:0007669"/>
    <property type="project" value="InterPro"/>
</dbReference>
<sequence length="298" mass="33097">MASYSIDMELTNLCENGCAFCPRWAMTRGLGMMEAEVFEGIVKSLRNSLALVTLSGMGDPLLHPRVFEFIECLNRLGIKNGIVINPATILAKGKGLKEGLLSSRPGSLTISFPSVRKGVFEKLMPGVDFKEALSIALELAGLFREHGCGIRVSGLITVLNPDEAPHFRSFWMKKGIPSWVRECHSRGGHLMGLLPVSKGKGLRPDRCWLFENHWFVSWDGRVLACCHDLTGDTSLGNVASVGLEGVLLEREARIRGRFPHFPLCNVCDEPLKDPPARIRRSFLRLVEKKRNRKGGELM</sequence>
<evidence type="ECO:0000256" key="1">
    <source>
        <dbReference type="ARBA" id="ARBA00001966"/>
    </source>
</evidence>
<evidence type="ECO:0000256" key="2">
    <source>
        <dbReference type="ARBA" id="ARBA00022691"/>
    </source>
</evidence>
<evidence type="ECO:0000256" key="5">
    <source>
        <dbReference type="ARBA" id="ARBA00023014"/>
    </source>
</evidence>
<dbReference type="CDD" id="cd01335">
    <property type="entry name" value="Radical_SAM"/>
    <property type="match status" value="1"/>
</dbReference>
<dbReference type="GO" id="GO:0051536">
    <property type="term" value="F:iron-sulfur cluster binding"/>
    <property type="evidence" value="ECO:0007669"/>
    <property type="project" value="UniProtKB-KW"/>
</dbReference>
<keyword evidence="2" id="KW-0949">S-adenosyl-L-methionine</keyword>
<dbReference type="Proteomes" id="UP000885797">
    <property type="component" value="Unassembled WGS sequence"/>
</dbReference>
<evidence type="ECO:0000259" key="6">
    <source>
        <dbReference type="Pfam" id="PF04055"/>
    </source>
</evidence>
<dbReference type="SFLD" id="SFLDS00029">
    <property type="entry name" value="Radical_SAM"/>
    <property type="match status" value="1"/>
</dbReference>
<name>A0A7V2SVS2_9BACT</name>
<proteinExistence type="predicted"/>
<dbReference type="InterPro" id="IPR058240">
    <property type="entry name" value="rSAM_sf"/>
</dbReference>
<keyword evidence="3" id="KW-0479">Metal-binding</keyword>
<organism evidence="8">
    <name type="scientific">Dissulfuribacter thermophilus</name>
    <dbReference type="NCBI Taxonomy" id="1156395"/>
    <lineage>
        <taxon>Bacteria</taxon>
        <taxon>Pseudomonadati</taxon>
        <taxon>Thermodesulfobacteriota</taxon>
        <taxon>Dissulfuribacteria</taxon>
        <taxon>Dissulfuribacterales</taxon>
        <taxon>Dissulfuribacteraceae</taxon>
        <taxon>Dissulfuribacter</taxon>
    </lineage>
</organism>
<protein>
    <submittedName>
        <fullName evidence="8">Radical SAM protein</fullName>
    </submittedName>
</protein>
<dbReference type="CDD" id="cd21109">
    <property type="entry name" value="SPASM"/>
    <property type="match status" value="1"/>
</dbReference>
<reference evidence="8" key="1">
    <citation type="journal article" date="2020" name="mSystems">
        <title>Genome- and Community-Level Interaction Insights into Carbon Utilization and Element Cycling Functions of Hydrothermarchaeota in Hydrothermal Sediment.</title>
        <authorList>
            <person name="Zhou Z."/>
            <person name="Liu Y."/>
            <person name="Xu W."/>
            <person name="Pan J."/>
            <person name="Luo Z.H."/>
            <person name="Li M."/>
        </authorList>
    </citation>
    <scope>NUCLEOTIDE SEQUENCE [LARGE SCALE GENOMIC DNA]</scope>
    <source>
        <strain evidence="8">HyVt-503</strain>
    </source>
</reference>
<dbReference type="InterPro" id="IPR007197">
    <property type="entry name" value="rSAM"/>
</dbReference>
<evidence type="ECO:0000313" key="8">
    <source>
        <dbReference type="EMBL" id="HFC46681.1"/>
    </source>
</evidence>
<dbReference type="EMBL" id="DRND01000186">
    <property type="protein sequence ID" value="HFC46681.1"/>
    <property type="molecule type" value="Genomic_DNA"/>
</dbReference>
<dbReference type="Gene3D" id="3.20.20.70">
    <property type="entry name" value="Aldolase class I"/>
    <property type="match status" value="1"/>
</dbReference>
<keyword evidence="4" id="KW-0408">Iron</keyword>
<dbReference type="InterPro" id="IPR023885">
    <property type="entry name" value="4Fe4S-binding_SPASM_dom"/>
</dbReference>
<evidence type="ECO:0000256" key="4">
    <source>
        <dbReference type="ARBA" id="ARBA00023004"/>
    </source>
</evidence>
<keyword evidence="5" id="KW-0411">Iron-sulfur</keyword>
<dbReference type="PANTHER" id="PTHR11228">
    <property type="entry name" value="RADICAL SAM DOMAIN PROTEIN"/>
    <property type="match status" value="1"/>
</dbReference>
<accession>A0A7V2SVS2</accession>
<dbReference type="AlphaFoldDB" id="A0A7V2SVS2"/>
<dbReference type="GO" id="GO:0046872">
    <property type="term" value="F:metal ion binding"/>
    <property type="evidence" value="ECO:0007669"/>
    <property type="project" value="UniProtKB-KW"/>
</dbReference>
<gene>
    <name evidence="8" type="ORF">ENJ63_02235</name>
</gene>
<feature type="domain" description="Radical SAM core" evidence="6">
    <location>
        <begin position="8"/>
        <end position="144"/>
    </location>
</feature>
<evidence type="ECO:0000256" key="3">
    <source>
        <dbReference type="ARBA" id="ARBA00022723"/>
    </source>
</evidence>
<comment type="cofactor">
    <cofactor evidence="1">
        <name>[4Fe-4S] cluster</name>
        <dbReference type="ChEBI" id="CHEBI:49883"/>
    </cofactor>
</comment>
<dbReference type="SUPFAM" id="SSF102114">
    <property type="entry name" value="Radical SAM enzymes"/>
    <property type="match status" value="1"/>
</dbReference>
<dbReference type="PANTHER" id="PTHR11228:SF7">
    <property type="entry name" value="PQQA PEPTIDE CYCLASE"/>
    <property type="match status" value="1"/>
</dbReference>
<dbReference type="Pfam" id="PF04055">
    <property type="entry name" value="Radical_SAM"/>
    <property type="match status" value="1"/>
</dbReference>
<feature type="domain" description="4Fe4S-binding SPASM" evidence="7">
    <location>
        <begin position="207"/>
        <end position="268"/>
    </location>
</feature>
<dbReference type="InterPro" id="IPR013785">
    <property type="entry name" value="Aldolase_TIM"/>
</dbReference>